<comment type="subunit">
    <text evidence="2">Homodimer.</text>
</comment>
<feature type="binding site" evidence="12">
    <location>
        <position position="328"/>
    </location>
    <ligand>
        <name>FAD</name>
        <dbReference type="ChEBI" id="CHEBI:57692"/>
    </ligand>
</feature>
<organism evidence="17 18">
    <name type="scientific">Chloropicon roscoffensis</name>
    <dbReference type="NCBI Taxonomy" id="1461544"/>
    <lineage>
        <taxon>Eukaryota</taxon>
        <taxon>Viridiplantae</taxon>
        <taxon>Chlorophyta</taxon>
        <taxon>Chloropicophyceae</taxon>
        <taxon>Chloropicales</taxon>
        <taxon>Chloropicaceae</taxon>
        <taxon>Chloropicon</taxon>
    </lineage>
</organism>
<dbReference type="GO" id="GO:0005829">
    <property type="term" value="C:cytosol"/>
    <property type="evidence" value="ECO:0007669"/>
    <property type="project" value="TreeGrafter"/>
</dbReference>
<feature type="domain" description="Pyridine nucleotide-disulphide oxidoreductase dimerisation" evidence="15">
    <location>
        <begin position="362"/>
        <end position="471"/>
    </location>
</feature>
<evidence type="ECO:0000256" key="14">
    <source>
        <dbReference type="RuleBase" id="RU003691"/>
    </source>
</evidence>
<keyword evidence="18" id="KW-1185">Reference proteome</keyword>
<evidence type="ECO:0000256" key="2">
    <source>
        <dbReference type="ARBA" id="ARBA00011738"/>
    </source>
</evidence>
<dbReference type="InterPro" id="IPR004099">
    <property type="entry name" value="Pyr_nucl-diS_OxRdtase_dimer"/>
</dbReference>
<evidence type="ECO:0000256" key="3">
    <source>
        <dbReference type="ARBA" id="ARBA00012607"/>
    </source>
</evidence>
<dbReference type="PROSITE" id="PS00076">
    <property type="entry name" value="PYRIDINE_REDOX_1"/>
    <property type="match status" value="1"/>
</dbReference>
<dbReference type="EMBL" id="CP151503">
    <property type="protein sequence ID" value="WZN60878.1"/>
    <property type="molecule type" value="Genomic_DNA"/>
</dbReference>
<dbReference type="PIRSF" id="PIRSF000350">
    <property type="entry name" value="Mercury_reductase_MerA"/>
    <property type="match status" value="1"/>
</dbReference>
<dbReference type="InterPro" id="IPR046952">
    <property type="entry name" value="GSHR/TRXR-like"/>
</dbReference>
<feature type="binding site" evidence="12">
    <location>
        <position position="286"/>
    </location>
    <ligand>
        <name>NAD(+)</name>
        <dbReference type="ChEBI" id="CHEBI:57540"/>
    </ligand>
</feature>
<evidence type="ECO:0000313" key="18">
    <source>
        <dbReference type="Proteomes" id="UP001472866"/>
    </source>
</evidence>
<evidence type="ECO:0000313" key="17">
    <source>
        <dbReference type="EMBL" id="WZN60878.1"/>
    </source>
</evidence>
<evidence type="ECO:0000256" key="9">
    <source>
        <dbReference type="ARBA" id="ARBA00023284"/>
    </source>
</evidence>
<protein>
    <recommendedName>
        <fullName evidence="3">glutathione-disulfide reductase</fullName>
        <ecNumber evidence="3">1.8.1.7</ecNumber>
    </recommendedName>
</protein>
<dbReference type="Pfam" id="PF07992">
    <property type="entry name" value="Pyr_redox_2"/>
    <property type="match status" value="1"/>
</dbReference>
<evidence type="ECO:0000256" key="6">
    <source>
        <dbReference type="ARBA" id="ARBA00022857"/>
    </source>
</evidence>
<evidence type="ECO:0000256" key="4">
    <source>
        <dbReference type="ARBA" id="ARBA00022630"/>
    </source>
</evidence>
<evidence type="ECO:0000256" key="7">
    <source>
        <dbReference type="ARBA" id="ARBA00023002"/>
    </source>
</evidence>
<sequence length="490" mass="52500">MSSGGEGTTYDLVVIGAGSGGTRASRMTAKAGLKVAVVELPYALVSSETEGGAGGTCVIRGCVPKKLLVYASSFQADFKDAFGFGWQEGERSFDLKKVMEKKSNEVGRLNGIYGRLMKNSGCDYHEGRGRILSPTTVEVTAPDGTKTSLETKNILVATGGRAFVPDLPGKELCDTSDEALVYDEIPKRMVIVGGGYIAVEFAGIYSGFGAEVHVVCRKPLPLRGFDDECRQLVLDNLVKRGIHVHVNTSPVSVSKSENGTSLSVRVRTAEGEETSIECDKCMFATGRRPNVQNLGLENVPLVKQGDNGKILVDDFLETGQKGVWACGDVIDRIQLTPVALMEGMALKETYQGNPTKPDYECVASAVFCQPPLATVGMTEEEAKEKVAGEIDVYVEGFRPMKNTLSGRDERSLMKMIVETATGRVLGAHMVGPDSPEIMQGIAVAIKAGATKSVFDSTIGIHPSSAEEFVTMRTMTRRVQCKGEGVAQSKI</sequence>
<keyword evidence="8" id="KW-1015">Disulfide bond</keyword>
<feature type="domain" description="FAD/NAD(P)-binding" evidence="16">
    <location>
        <begin position="10"/>
        <end position="343"/>
    </location>
</feature>
<evidence type="ECO:0000256" key="8">
    <source>
        <dbReference type="ARBA" id="ARBA00023157"/>
    </source>
</evidence>
<dbReference type="NCBIfam" id="NF004776">
    <property type="entry name" value="PRK06116.1"/>
    <property type="match status" value="1"/>
</dbReference>
<feature type="binding site" evidence="12">
    <location>
        <begin position="193"/>
        <end position="200"/>
    </location>
    <ligand>
        <name>NAD(+)</name>
        <dbReference type="ChEBI" id="CHEBI:57540"/>
    </ligand>
</feature>
<keyword evidence="9 14" id="KW-0676">Redox-active center</keyword>
<evidence type="ECO:0000256" key="13">
    <source>
        <dbReference type="PIRSR" id="PIRSR000350-4"/>
    </source>
</evidence>
<comment type="similarity">
    <text evidence="1 14">Belongs to the class-I pyridine nucleotide-disulfide oxidoreductase family.</text>
</comment>
<dbReference type="InterPro" id="IPR012999">
    <property type="entry name" value="Pyr_OxRdtase_I_AS"/>
</dbReference>
<dbReference type="InterPro" id="IPR023753">
    <property type="entry name" value="FAD/NAD-binding_dom"/>
</dbReference>
<dbReference type="InterPro" id="IPR001100">
    <property type="entry name" value="Pyr_nuc-diS_OxRdtase"/>
</dbReference>
<dbReference type="SUPFAM" id="SSF55424">
    <property type="entry name" value="FAD/NAD-linked reductases, dimerisation (C-terminal) domain"/>
    <property type="match status" value="1"/>
</dbReference>
<dbReference type="PANTHER" id="PTHR42737">
    <property type="entry name" value="GLUTATHIONE REDUCTASE"/>
    <property type="match status" value="1"/>
</dbReference>
<evidence type="ECO:0000256" key="11">
    <source>
        <dbReference type="PIRSR" id="PIRSR000350-2"/>
    </source>
</evidence>
<dbReference type="Proteomes" id="UP001472866">
    <property type="component" value="Chromosome 03"/>
</dbReference>
<keyword evidence="5 12" id="KW-0274">FAD</keyword>
<dbReference type="PRINTS" id="PR00368">
    <property type="entry name" value="FADPNR"/>
</dbReference>
<dbReference type="GO" id="GO:0045454">
    <property type="term" value="P:cell redox homeostasis"/>
    <property type="evidence" value="ECO:0007669"/>
    <property type="project" value="InterPro"/>
</dbReference>
<keyword evidence="6" id="KW-0521">NADP</keyword>
<dbReference type="GO" id="GO:0006749">
    <property type="term" value="P:glutathione metabolic process"/>
    <property type="evidence" value="ECO:0007669"/>
    <property type="project" value="TreeGrafter"/>
</dbReference>
<dbReference type="Gene3D" id="3.50.50.60">
    <property type="entry name" value="FAD/NAD(P)-binding domain"/>
    <property type="match status" value="2"/>
</dbReference>
<dbReference type="EC" id="1.8.1.7" evidence="3"/>
<proteinExistence type="inferred from homology"/>
<dbReference type="PANTHER" id="PTHR42737:SF2">
    <property type="entry name" value="GLUTATHIONE REDUCTASE"/>
    <property type="match status" value="1"/>
</dbReference>
<evidence type="ECO:0000256" key="5">
    <source>
        <dbReference type="ARBA" id="ARBA00022827"/>
    </source>
</evidence>
<keyword evidence="12" id="KW-0547">Nucleotide-binding</keyword>
<dbReference type="AlphaFoldDB" id="A0AAX4P450"/>
<dbReference type="Gene3D" id="3.30.390.30">
    <property type="match status" value="1"/>
</dbReference>
<dbReference type="FunFam" id="3.50.50.60:FF:000051">
    <property type="entry name" value="Glutathione reductase"/>
    <property type="match status" value="1"/>
</dbReference>
<evidence type="ECO:0000259" key="16">
    <source>
        <dbReference type="Pfam" id="PF07992"/>
    </source>
</evidence>
<evidence type="ECO:0000256" key="12">
    <source>
        <dbReference type="PIRSR" id="PIRSR000350-3"/>
    </source>
</evidence>
<dbReference type="Pfam" id="PF02852">
    <property type="entry name" value="Pyr_redox_dim"/>
    <property type="match status" value="1"/>
</dbReference>
<gene>
    <name evidence="17" type="ORF">HKI87_03g24120</name>
</gene>
<name>A0AAX4P450_9CHLO</name>
<evidence type="ECO:0000256" key="10">
    <source>
        <dbReference type="ARBA" id="ARBA00049142"/>
    </source>
</evidence>
<accession>A0AAX4P450</accession>
<dbReference type="InterPro" id="IPR016156">
    <property type="entry name" value="FAD/NAD-linked_Rdtase_dimer_sf"/>
</dbReference>
<dbReference type="GO" id="GO:0034599">
    <property type="term" value="P:cellular response to oxidative stress"/>
    <property type="evidence" value="ECO:0007669"/>
    <property type="project" value="TreeGrafter"/>
</dbReference>
<feature type="binding site" evidence="12">
    <location>
        <position position="66"/>
    </location>
    <ligand>
        <name>FAD</name>
        <dbReference type="ChEBI" id="CHEBI:57692"/>
    </ligand>
</feature>
<feature type="binding site" evidence="12">
    <location>
        <position position="129"/>
    </location>
    <ligand>
        <name>FAD</name>
        <dbReference type="ChEBI" id="CHEBI:57692"/>
    </ligand>
</feature>
<feature type="active site" description="Proton acceptor" evidence="11">
    <location>
        <position position="461"/>
    </location>
</feature>
<evidence type="ECO:0000256" key="1">
    <source>
        <dbReference type="ARBA" id="ARBA00007532"/>
    </source>
</evidence>
<keyword evidence="4 14" id="KW-0285">Flavoprotein</keyword>
<comment type="cofactor">
    <cofactor evidence="12">
        <name>FAD</name>
        <dbReference type="ChEBI" id="CHEBI:57692"/>
    </cofactor>
    <text evidence="12">Binds 1 FAD per subunit.</text>
</comment>
<dbReference type="PRINTS" id="PR00411">
    <property type="entry name" value="PNDRDTASEI"/>
</dbReference>
<comment type="catalytic activity">
    <reaction evidence="10">
        <text>2 glutathione + NADP(+) = glutathione disulfide + NADPH + H(+)</text>
        <dbReference type="Rhea" id="RHEA:11740"/>
        <dbReference type="ChEBI" id="CHEBI:15378"/>
        <dbReference type="ChEBI" id="CHEBI:57783"/>
        <dbReference type="ChEBI" id="CHEBI:57925"/>
        <dbReference type="ChEBI" id="CHEBI:58297"/>
        <dbReference type="ChEBI" id="CHEBI:58349"/>
        <dbReference type="EC" id="1.8.1.7"/>
    </reaction>
</comment>
<evidence type="ECO:0000259" key="15">
    <source>
        <dbReference type="Pfam" id="PF02852"/>
    </source>
</evidence>
<feature type="disulfide bond" description="Redox-active" evidence="13">
    <location>
        <begin position="57"/>
        <end position="62"/>
    </location>
</feature>
<dbReference type="GO" id="GO:0005739">
    <property type="term" value="C:mitochondrion"/>
    <property type="evidence" value="ECO:0007669"/>
    <property type="project" value="TreeGrafter"/>
</dbReference>
<dbReference type="GO" id="GO:0004362">
    <property type="term" value="F:glutathione-disulfide reductase (NADPH) activity"/>
    <property type="evidence" value="ECO:0007669"/>
    <property type="project" value="UniProtKB-EC"/>
</dbReference>
<keyword evidence="12" id="KW-0520">NAD</keyword>
<dbReference type="InterPro" id="IPR036188">
    <property type="entry name" value="FAD/NAD-bd_sf"/>
</dbReference>
<reference evidence="17 18" key="1">
    <citation type="submission" date="2024-03" db="EMBL/GenBank/DDBJ databases">
        <title>Complete genome sequence of the green alga Chloropicon roscoffensis RCC1871.</title>
        <authorList>
            <person name="Lemieux C."/>
            <person name="Pombert J.-F."/>
            <person name="Otis C."/>
            <person name="Turmel M."/>
        </authorList>
    </citation>
    <scope>NUCLEOTIDE SEQUENCE [LARGE SCALE GENOMIC DNA]</scope>
    <source>
        <strain evidence="17 18">RCC1871</strain>
    </source>
</reference>
<keyword evidence="7 14" id="KW-0560">Oxidoreductase</keyword>
<dbReference type="SUPFAM" id="SSF51905">
    <property type="entry name" value="FAD/NAD(P)-binding domain"/>
    <property type="match status" value="1"/>
</dbReference>
<dbReference type="GO" id="GO:0050660">
    <property type="term" value="F:flavin adenine dinucleotide binding"/>
    <property type="evidence" value="ECO:0007669"/>
    <property type="project" value="InterPro"/>
</dbReference>